<keyword evidence="6" id="KW-0598">Phosphotransferase system</keyword>
<comment type="subcellular location">
    <subcellularLocation>
        <location evidence="1">Cytoplasm</location>
    </subcellularLocation>
</comment>
<dbReference type="InterPro" id="IPR016152">
    <property type="entry name" value="PTrfase/Anion_transptr"/>
</dbReference>
<dbReference type="PROSITE" id="PS00372">
    <property type="entry name" value="PTS_EIIA_TYPE_2_HIS"/>
    <property type="match status" value="1"/>
</dbReference>
<dbReference type="Gene3D" id="3.40.930.10">
    <property type="entry name" value="Mannitol-specific EII, Chain A"/>
    <property type="match status" value="1"/>
</dbReference>
<evidence type="ECO:0000256" key="6">
    <source>
        <dbReference type="ARBA" id="ARBA00022683"/>
    </source>
</evidence>
<evidence type="ECO:0000259" key="11">
    <source>
        <dbReference type="PROSITE" id="PS51094"/>
    </source>
</evidence>
<evidence type="ECO:0000256" key="2">
    <source>
        <dbReference type="ARBA" id="ARBA00022448"/>
    </source>
</evidence>
<reference evidence="13" key="2">
    <citation type="journal article" date="2010" name="Stand. Genomic Sci.">
        <title>Complete genome sequence of Thermaerobacter marianensis type strain (7p75aT).</title>
        <authorList>
            <person name="Han C."/>
            <person name="Gu W."/>
            <person name="Zhang X."/>
            <person name="Lapidus A."/>
            <person name="Nolan M."/>
            <person name="Copeland A."/>
            <person name="Lucas S."/>
            <person name="Glavina Del Rio T."/>
            <person name="Tice H."/>
            <person name="Cheng J."/>
            <person name="Tapia R."/>
            <person name="Goodwin L."/>
            <person name="Pitluck S."/>
            <person name="Pagani I."/>
            <person name="Ivanova N."/>
            <person name="Mavromatis K."/>
            <person name="Mikhailova N."/>
            <person name="Pati A."/>
            <person name="Chen A."/>
            <person name="Palaniappan K."/>
            <person name="Land M."/>
            <person name="Hauser L."/>
            <person name="Chang Y."/>
            <person name="Jeffries C."/>
            <person name="Schneider S."/>
            <person name="Rohde M."/>
            <person name="Goker M."/>
            <person name="Pukall R."/>
            <person name="Woyke T."/>
            <person name="Bristow J."/>
            <person name="Eisen J."/>
            <person name="Markowitz V."/>
            <person name="Hugenholtz P."/>
            <person name="Kyrpides N."/>
            <person name="Klenk H."/>
            <person name="Detter J."/>
        </authorList>
    </citation>
    <scope>NUCLEOTIDE SEQUENCE [LARGE SCALE GENOMIC DNA]</scope>
    <source>
        <strain evidence="13">ATCC 700841 / DSM 12885 / JCM 10246 / 7p75a</strain>
    </source>
</reference>
<dbReference type="KEGG" id="tmr:Tmar_0581"/>
<keyword evidence="3" id="KW-0963">Cytoplasm</keyword>
<evidence type="ECO:0000313" key="12">
    <source>
        <dbReference type="EMBL" id="ADU50702.1"/>
    </source>
</evidence>
<dbReference type="CDD" id="cd00211">
    <property type="entry name" value="PTS_IIA_fru"/>
    <property type="match status" value="1"/>
</dbReference>
<dbReference type="Pfam" id="PF00359">
    <property type="entry name" value="PTS_EIIA_2"/>
    <property type="match status" value="1"/>
</dbReference>
<dbReference type="GO" id="GO:0009401">
    <property type="term" value="P:phosphoenolpyruvate-dependent sugar phosphotransferase system"/>
    <property type="evidence" value="ECO:0007669"/>
    <property type="project" value="UniProtKB-KW"/>
</dbReference>
<evidence type="ECO:0000256" key="7">
    <source>
        <dbReference type="ARBA" id="ARBA00022777"/>
    </source>
</evidence>
<dbReference type="eggNOG" id="COG1762">
    <property type="taxonomic scope" value="Bacteria"/>
</dbReference>
<dbReference type="STRING" id="644966.Tmar_0581"/>
<dbReference type="HOGENOM" id="CLU_072531_2_0_9"/>
<feature type="domain" description="PTS EIIA type-2" evidence="11">
    <location>
        <begin position="3"/>
        <end position="146"/>
    </location>
</feature>
<dbReference type="RefSeq" id="WP_013495007.1">
    <property type="nucleotide sequence ID" value="NC_014831.1"/>
</dbReference>
<dbReference type="PANTHER" id="PTHR36203">
    <property type="entry name" value="ASCORBATE-SPECIFIC PTS SYSTEM EIIA COMPONENT"/>
    <property type="match status" value="1"/>
</dbReference>
<evidence type="ECO:0000256" key="1">
    <source>
        <dbReference type="ARBA" id="ARBA00004496"/>
    </source>
</evidence>
<keyword evidence="4" id="KW-0597">Phosphoprotein</keyword>
<dbReference type="PROSITE" id="PS51094">
    <property type="entry name" value="PTS_EIIA_TYPE_2"/>
    <property type="match status" value="1"/>
</dbReference>
<proteinExistence type="predicted"/>
<dbReference type="GO" id="GO:0016301">
    <property type="term" value="F:kinase activity"/>
    <property type="evidence" value="ECO:0007669"/>
    <property type="project" value="UniProtKB-KW"/>
</dbReference>
<gene>
    <name evidence="12" type="ordered locus">Tmar_0581</name>
</gene>
<dbReference type="InterPro" id="IPR051351">
    <property type="entry name" value="Ascorbate-PTS_EIIA_comp"/>
</dbReference>
<dbReference type="GO" id="GO:0005737">
    <property type="term" value="C:cytoplasm"/>
    <property type="evidence" value="ECO:0007669"/>
    <property type="project" value="UniProtKB-SubCell"/>
</dbReference>
<keyword evidence="2" id="KW-0813">Transport</keyword>
<evidence type="ECO:0000313" key="13">
    <source>
        <dbReference type="Proteomes" id="UP000008915"/>
    </source>
</evidence>
<name>E6SHD8_THEM7</name>
<dbReference type="InterPro" id="IPR002178">
    <property type="entry name" value="PTS_EIIA_type-2_dom"/>
</dbReference>
<dbReference type="SUPFAM" id="SSF55804">
    <property type="entry name" value="Phoshotransferase/anion transport protein"/>
    <property type="match status" value="1"/>
</dbReference>
<comment type="function">
    <text evidence="8">The phosphoenolpyruvate-dependent sugar phosphotransferase system (sugar PTS), a major carbohydrate active transport system, catalyzes the phosphorylation of incoming sugar substrates concomitantly with their translocation across the cell membrane. The enzyme II UlaABC PTS system is involved in ascorbate transport.</text>
</comment>
<reference evidence="12 13" key="1">
    <citation type="journal article" date="2010" name="Stand. Genomic Sci.">
        <title>Complete genome sequence of Thermaerobacter marianensis type strain (7p75a).</title>
        <authorList>
            <person name="Han C."/>
            <person name="Gu W."/>
            <person name="Zhang X."/>
            <person name="Lapidus A."/>
            <person name="Nolan M."/>
            <person name="Copeland A."/>
            <person name="Lucas S."/>
            <person name="Del Rio T.G."/>
            <person name="Tice H."/>
            <person name="Cheng J.F."/>
            <person name="Tapia R."/>
            <person name="Goodwin L."/>
            <person name="Pitluck S."/>
            <person name="Pagani I."/>
            <person name="Ivanova N."/>
            <person name="Mavromatis K."/>
            <person name="Mikhailova N."/>
            <person name="Pati A."/>
            <person name="Chen A."/>
            <person name="Palaniappan K."/>
            <person name="Land M."/>
            <person name="Hauser L."/>
            <person name="Chang Y.J."/>
            <person name="Jeffries C.D."/>
            <person name="Schneider S."/>
            <person name="Rohde M."/>
            <person name="Goker M."/>
            <person name="Pukall R."/>
            <person name="Woyke T."/>
            <person name="Bristow J."/>
            <person name="Eisen J.A."/>
            <person name="Markowitz V."/>
            <person name="Hugenholtz P."/>
            <person name="Kyrpides N.C."/>
            <person name="Klenk H.P."/>
            <person name="Detter J.C."/>
        </authorList>
    </citation>
    <scope>NUCLEOTIDE SEQUENCE [LARGE SCALE GENOMIC DNA]</scope>
    <source>
        <strain evidence="13">ATCC 700841 / DSM 12885 / JCM 10246 / 7p75a</strain>
    </source>
</reference>
<dbReference type="PANTHER" id="PTHR36203:SF1">
    <property type="entry name" value="ASCORBATE-SPECIFIC PTS SYSTEM EIIA COMPONENT"/>
    <property type="match status" value="1"/>
</dbReference>
<dbReference type="OrthoDB" id="369398at2"/>
<accession>E6SHD8</accession>
<keyword evidence="5" id="KW-0808">Transferase</keyword>
<sequence>MKAWLDPRAIRLDVTVRSWEDAVAEAGRLLVECGAASSDYARAMVETVKQLGPYIVIGPGIALPHARPEAGAVRSALSLVRLHPPVAFGNPDLDPVDLVLGLAAVDGDDHLRLMSALAEALGNDETVAGLRNATTPEEILKILDGTPSTQ</sequence>
<dbReference type="Proteomes" id="UP000008915">
    <property type="component" value="Chromosome"/>
</dbReference>
<evidence type="ECO:0000256" key="9">
    <source>
        <dbReference type="ARBA" id="ARBA00041175"/>
    </source>
</evidence>
<keyword evidence="13" id="KW-1185">Reference proteome</keyword>
<evidence type="ECO:0000256" key="5">
    <source>
        <dbReference type="ARBA" id="ARBA00022679"/>
    </source>
</evidence>
<dbReference type="AlphaFoldDB" id="E6SHD8"/>
<evidence type="ECO:0000256" key="10">
    <source>
        <dbReference type="ARBA" id="ARBA00042072"/>
    </source>
</evidence>
<evidence type="ECO:0000256" key="4">
    <source>
        <dbReference type="ARBA" id="ARBA00022553"/>
    </source>
</evidence>
<organism evidence="12 13">
    <name type="scientific">Thermaerobacter marianensis (strain ATCC 700841 / DSM 12885 / JCM 10246 / 7p75a)</name>
    <dbReference type="NCBI Taxonomy" id="644966"/>
    <lineage>
        <taxon>Bacteria</taxon>
        <taxon>Bacillati</taxon>
        <taxon>Bacillota</taxon>
        <taxon>Clostridia</taxon>
        <taxon>Eubacteriales</taxon>
        <taxon>Clostridiales Family XVII. Incertae Sedis</taxon>
        <taxon>Thermaerobacter</taxon>
    </lineage>
</organism>
<evidence type="ECO:0000256" key="3">
    <source>
        <dbReference type="ARBA" id="ARBA00022490"/>
    </source>
</evidence>
<keyword evidence="7" id="KW-0418">Kinase</keyword>
<protein>
    <recommendedName>
        <fullName evidence="9">Ascorbate-specific PTS system EIIA component</fullName>
    </recommendedName>
    <alternativeName>
        <fullName evidence="10">Ascorbate-specific phosphotransferase enzyme IIA component</fullName>
    </alternativeName>
</protein>
<dbReference type="EMBL" id="CP002344">
    <property type="protein sequence ID" value="ADU50702.1"/>
    <property type="molecule type" value="Genomic_DNA"/>
</dbReference>
<evidence type="ECO:0000256" key="8">
    <source>
        <dbReference type="ARBA" id="ARBA00037387"/>
    </source>
</evidence>